<name>A0A8T1S5I7_CHESE</name>
<comment type="caution">
    <text evidence="2">The sequence shown here is derived from an EMBL/GenBank/DDBJ whole genome shotgun (WGS) entry which is preliminary data.</text>
</comment>
<protein>
    <submittedName>
        <fullName evidence="2">Uncharacterized protein</fullName>
    </submittedName>
</protein>
<feature type="region of interest" description="Disordered" evidence="1">
    <location>
        <begin position="110"/>
        <end position="139"/>
    </location>
</feature>
<sequence>MLEFIGAYLDCLTATAILLQQHILTLVNLISVVMDSPQTSARTCLQLLGHMSTTSFVVKHVRRHTRCLQAWLRTAKIPHRYSLNRRLTMPRRVKDSLTWWTQPKNVCSGVPFQQNSNHDNHDRRFPTRRGGTSMQQCDPRLLVPSGIQP</sequence>
<feature type="non-terminal residue" evidence="2">
    <location>
        <position position="149"/>
    </location>
</feature>
<dbReference type="InterPro" id="IPR052055">
    <property type="entry name" value="Hepadnavirus_pol/RT"/>
</dbReference>
<dbReference type="EMBL" id="JAHGAV010000663">
    <property type="protein sequence ID" value="KAG6924101.1"/>
    <property type="molecule type" value="Genomic_DNA"/>
</dbReference>
<dbReference type="Proteomes" id="UP000765507">
    <property type="component" value="Unassembled WGS sequence"/>
</dbReference>
<dbReference type="PANTHER" id="PTHR33050">
    <property type="entry name" value="REVERSE TRANSCRIPTASE DOMAIN-CONTAINING PROTEIN"/>
    <property type="match status" value="1"/>
</dbReference>
<evidence type="ECO:0000313" key="3">
    <source>
        <dbReference type="Proteomes" id="UP000765507"/>
    </source>
</evidence>
<proteinExistence type="predicted"/>
<accession>A0A8T1S5I7</accession>
<evidence type="ECO:0000313" key="2">
    <source>
        <dbReference type="EMBL" id="KAG6924101.1"/>
    </source>
</evidence>
<evidence type="ECO:0000256" key="1">
    <source>
        <dbReference type="SAM" id="MobiDB-lite"/>
    </source>
</evidence>
<organism evidence="2 3">
    <name type="scientific">Chelydra serpentina</name>
    <name type="common">Snapping turtle</name>
    <name type="synonym">Testudo serpentina</name>
    <dbReference type="NCBI Taxonomy" id="8475"/>
    <lineage>
        <taxon>Eukaryota</taxon>
        <taxon>Metazoa</taxon>
        <taxon>Chordata</taxon>
        <taxon>Craniata</taxon>
        <taxon>Vertebrata</taxon>
        <taxon>Euteleostomi</taxon>
        <taxon>Archelosauria</taxon>
        <taxon>Testudinata</taxon>
        <taxon>Testudines</taxon>
        <taxon>Cryptodira</taxon>
        <taxon>Durocryptodira</taxon>
        <taxon>Americhelydia</taxon>
        <taxon>Chelydroidea</taxon>
        <taxon>Chelydridae</taxon>
        <taxon>Chelydra</taxon>
    </lineage>
</organism>
<dbReference type="AlphaFoldDB" id="A0A8T1S5I7"/>
<gene>
    <name evidence="2" type="ORF">G0U57_018298</name>
</gene>
<reference evidence="2 3" key="1">
    <citation type="journal article" date="2020" name="G3 (Bethesda)">
        <title>Draft Genome of the Common Snapping Turtle, Chelydra serpentina, a Model for Phenotypic Plasticity in Reptiles.</title>
        <authorList>
            <person name="Das D."/>
            <person name="Singh S.K."/>
            <person name="Bierstedt J."/>
            <person name="Erickson A."/>
            <person name="Galli G.L.J."/>
            <person name="Crossley D.A. 2nd"/>
            <person name="Rhen T."/>
        </authorList>
    </citation>
    <scope>NUCLEOTIDE SEQUENCE [LARGE SCALE GENOMIC DNA]</scope>
    <source>
        <strain evidence="2">KW</strain>
    </source>
</reference>
<keyword evidence="3" id="KW-1185">Reference proteome</keyword>
<dbReference type="PANTHER" id="PTHR33050:SF7">
    <property type="entry name" value="RIBONUCLEASE H"/>
    <property type="match status" value="1"/>
</dbReference>